<dbReference type="Gene3D" id="3.30.70.920">
    <property type="match status" value="1"/>
</dbReference>
<evidence type="ECO:0000256" key="3">
    <source>
        <dbReference type="ARBA" id="ARBA00023163"/>
    </source>
</evidence>
<evidence type="ECO:0000256" key="2">
    <source>
        <dbReference type="ARBA" id="ARBA00023125"/>
    </source>
</evidence>
<dbReference type="PANTHER" id="PTHR30154">
    <property type="entry name" value="LEUCINE-RESPONSIVE REGULATORY PROTEIN"/>
    <property type="match status" value="1"/>
</dbReference>
<dbReference type="InterPro" id="IPR019887">
    <property type="entry name" value="Tscrpt_reg_AsnC/Lrp_C"/>
</dbReference>
<sequence>MDEVDRQIVRIMQEDGGISSAALGERVGASAASCWRRIRNLESGGVLGPVVRLVNRDAVGKGLDVVCQVRIKSHERGAREEFEAWVLAREEIMECLSMSGEWDYQLRVAVADVGAYEAFLMRKLLNHAAVASTASHFALKRIKYTTAVPV</sequence>
<dbReference type="PROSITE" id="PS50956">
    <property type="entry name" value="HTH_ASNC_2"/>
    <property type="match status" value="1"/>
</dbReference>
<dbReference type="EMBL" id="JACHNZ010000009">
    <property type="protein sequence ID" value="MBB4631431.1"/>
    <property type="molecule type" value="Genomic_DNA"/>
</dbReference>
<dbReference type="GO" id="GO:0043200">
    <property type="term" value="P:response to amino acid"/>
    <property type="evidence" value="ECO:0007669"/>
    <property type="project" value="TreeGrafter"/>
</dbReference>
<evidence type="ECO:0000256" key="1">
    <source>
        <dbReference type="ARBA" id="ARBA00023015"/>
    </source>
</evidence>
<dbReference type="GO" id="GO:0043565">
    <property type="term" value="F:sequence-specific DNA binding"/>
    <property type="evidence" value="ECO:0007669"/>
    <property type="project" value="InterPro"/>
</dbReference>
<dbReference type="InterPro" id="IPR019888">
    <property type="entry name" value="Tscrpt_reg_AsnC-like"/>
</dbReference>
<proteinExistence type="predicted"/>
<dbReference type="InterPro" id="IPR036388">
    <property type="entry name" value="WH-like_DNA-bd_sf"/>
</dbReference>
<keyword evidence="1" id="KW-0805">Transcription regulation</keyword>
<dbReference type="Pfam" id="PF01037">
    <property type="entry name" value="AsnC_trans_reg"/>
    <property type="match status" value="1"/>
</dbReference>
<dbReference type="AlphaFoldDB" id="A0A7W7F5M1"/>
<protein>
    <submittedName>
        <fullName evidence="5">Lrp/AsnC family transcriptional regulator</fullName>
    </submittedName>
</protein>
<dbReference type="GO" id="GO:0005829">
    <property type="term" value="C:cytosol"/>
    <property type="evidence" value="ECO:0007669"/>
    <property type="project" value="TreeGrafter"/>
</dbReference>
<evidence type="ECO:0000259" key="4">
    <source>
        <dbReference type="PROSITE" id="PS50956"/>
    </source>
</evidence>
<keyword evidence="6" id="KW-1185">Reference proteome</keyword>
<name>A0A7W7F5M1_9SPHN</name>
<comment type="caution">
    <text evidence="5">The sequence shown here is derived from an EMBL/GenBank/DDBJ whole genome shotgun (WGS) entry which is preliminary data.</text>
</comment>
<dbReference type="SUPFAM" id="SSF54909">
    <property type="entry name" value="Dimeric alpha+beta barrel"/>
    <property type="match status" value="1"/>
</dbReference>
<dbReference type="Gene3D" id="1.10.10.10">
    <property type="entry name" value="Winged helix-like DNA-binding domain superfamily/Winged helix DNA-binding domain"/>
    <property type="match status" value="1"/>
</dbReference>
<keyword evidence="2" id="KW-0238">DNA-binding</keyword>
<accession>A0A7W7F5M1</accession>
<dbReference type="Proteomes" id="UP000566324">
    <property type="component" value="Unassembled WGS sequence"/>
</dbReference>
<evidence type="ECO:0000313" key="6">
    <source>
        <dbReference type="Proteomes" id="UP000566324"/>
    </source>
</evidence>
<dbReference type="RefSeq" id="WP_184066128.1">
    <property type="nucleotide sequence ID" value="NZ_JACHNZ010000009.1"/>
</dbReference>
<dbReference type="PANTHER" id="PTHR30154:SF34">
    <property type="entry name" value="TRANSCRIPTIONAL REGULATOR AZLB"/>
    <property type="match status" value="1"/>
</dbReference>
<organism evidence="5 6">
    <name type="scientific">Sphingosinicella soli</name>
    <dbReference type="NCBI Taxonomy" id="333708"/>
    <lineage>
        <taxon>Bacteria</taxon>
        <taxon>Pseudomonadati</taxon>
        <taxon>Pseudomonadota</taxon>
        <taxon>Alphaproteobacteria</taxon>
        <taxon>Sphingomonadales</taxon>
        <taxon>Sphingosinicellaceae</taxon>
        <taxon>Sphingosinicella</taxon>
    </lineage>
</organism>
<dbReference type="InterPro" id="IPR011008">
    <property type="entry name" value="Dimeric_a/b-barrel"/>
</dbReference>
<dbReference type="SUPFAM" id="SSF46785">
    <property type="entry name" value="Winged helix' DNA-binding domain"/>
    <property type="match status" value="1"/>
</dbReference>
<dbReference type="PRINTS" id="PR00033">
    <property type="entry name" value="HTHASNC"/>
</dbReference>
<gene>
    <name evidence="5" type="ORF">GGQ98_001040</name>
</gene>
<dbReference type="SMART" id="SM00344">
    <property type="entry name" value="HTH_ASNC"/>
    <property type="match status" value="1"/>
</dbReference>
<dbReference type="InterPro" id="IPR000485">
    <property type="entry name" value="AsnC-type_HTH_dom"/>
</dbReference>
<reference evidence="5 6" key="1">
    <citation type="submission" date="2020-08" db="EMBL/GenBank/DDBJ databases">
        <title>Genomic Encyclopedia of Type Strains, Phase IV (KMG-IV): sequencing the most valuable type-strain genomes for metagenomic binning, comparative biology and taxonomic classification.</title>
        <authorList>
            <person name="Goeker M."/>
        </authorList>
    </citation>
    <scope>NUCLEOTIDE SEQUENCE [LARGE SCALE GENOMIC DNA]</scope>
    <source>
        <strain evidence="5 6">DSM 17328</strain>
    </source>
</reference>
<keyword evidence="3" id="KW-0804">Transcription</keyword>
<evidence type="ECO:0000313" key="5">
    <source>
        <dbReference type="EMBL" id="MBB4631431.1"/>
    </source>
</evidence>
<dbReference type="InterPro" id="IPR036390">
    <property type="entry name" value="WH_DNA-bd_sf"/>
</dbReference>
<feature type="domain" description="HTH asnC-type" evidence="4">
    <location>
        <begin position="1"/>
        <end position="62"/>
    </location>
</feature>
<dbReference type="Pfam" id="PF13404">
    <property type="entry name" value="HTH_AsnC-type"/>
    <property type="match status" value="1"/>
</dbReference>